<dbReference type="PANTHER" id="PTHR21382">
    <property type="entry name" value="NADH-UBIQUINONE OXIDOREDUCTASE SUBUNIT"/>
    <property type="match status" value="1"/>
</dbReference>
<evidence type="ECO:0000256" key="7">
    <source>
        <dbReference type="ARBA" id="ARBA00023128"/>
    </source>
</evidence>
<proteinExistence type="inferred from homology"/>
<evidence type="ECO:0000256" key="8">
    <source>
        <dbReference type="ARBA" id="ARBA00023136"/>
    </source>
</evidence>
<evidence type="ECO:0000256" key="1">
    <source>
        <dbReference type="ARBA" id="ARBA00004292"/>
    </source>
</evidence>
<evidence type="ECO:0000256" key="2">
    <source>
        <dbReference type="ARBA" id="ARBA00008699"/>
    </source>
</evidence>
<organism evidence="11 12">
    <name type="scientific">Branchiostoma belcheri</name>
    <name type="common">Amphioxus</name>
    <dbReference type="NCBI Taxonomy" id="7741"/>
    <lineage>
        <taxon>Eukaryota</taxon>
        <taxon>Metazoa</taxon>
        <taxon>Chordata</taxon>
        <taxon>Cephalochordata</taxon>
        <taxon>Leptocardii</taxon>
        <taxon>Amphioxiformes</taxon>
        <taxon>Branchiostomatidae</taxon>
        <taxon>Branchiostoma</taxon>
    </lineage>
</organism>
<dbReference type="GO" id="GO:0006120">
    <property type="term" value="P:mitochondrial electron transport, NADH to ubiquinone"/>
    <property type="evidence" value="ECO:0007669"/>
    <property type="project" value="InterPro"/>
</dbReference>
<evidence type="ECO:0000313" key="12">
    <source>
        <dbReference type="RefSeq" id="XP_019632588.1"/>
    </source>
</evidence>
<keyword evidence="11" id="KW-1185">Reference proteome</keyword>
<keyword evidence="7" id="KW-0496">Mitochondrion</keyword>
<dbReference type="KEGG" id="bbel:109476131"/>
<gene>
    <name evidence="12" type="primary">LOC109476131</name>
</gene>
<protein>
    <recommendedName>
        <fullName evidence="3">NADH dehydrogenase [ubiquinone] 1 alpha subcomplex subunit 11</fullName>
    </recommendedName>
    <alternativeName>
        <fullName evidence="9">Complex I-B14.7</fullName>
    </alternativeName>
    <alternativeName>
        <fullName evidence="10">NADH-ubiquinone oxidoreductase subunit B14.7</fullName>
    </alternativeName>
</protein>
<dbReference type="GeneID" id="109476131"/>
<evidence type="ECO:0000313" key="11">
    <source>
        <dbReference type="Proteomes" id="UP000515135"/>
    </source>
</evidence>
<evidence type="ECO:0000256" key="6">
    <source>
        <dbReference type="ARBA" id="ARBA00022989"/>
    </source>
</evidence>
<evidence type="ECO:0000256" key="3">
    <source>
        <dbReference type="ARBA" id="ARBA00018191"/>
    </source>
</evidence>
<dbReference type="Proteomes" id="UP000515135">
    <property type="component" value="Unplaced"/>
</dbReference>
<evidence type="ECO:0000256" key="10">
    <source>
        <dbReference type="ARBA" id="ARBA00031497"/>
    </source>
</evidence>
<name>A0A6P4Z7G1_BRABE</name>
<dbReference type="AlphaFoldDB" id="A0A6P4Z7G1"/>
<sequence length="204" mass="23127">MTWGIAWRTPMLNPCKGNLRKFYGDYWEKKDGEDVFGKTMVVTKISTTAGLVGLSYYLVMQSYRNRLTGPVEVLMRTASTTATFAGLGAIFGLTTQLLAQKRGDDEFNYLMGGCAAGTFIGVRMHSYSLAAQSCVYLGVSGFLYKVSKMEKWRPQLDAMNGPPMGCPKNWPSEKLYDQEFYDTYFDDLWFDKSKYVFPEDKEKA</sequence>
<comment type="similarity">
    <text evidence="2">Belongs to the complex I NDUFA11 subunit family.</text>
</comment>
<evidence type="ECO:0000256" key="5">
    <source>
        <dbReference type="ARBA" id="ARBA00022792"/>
    </source>
</evidence>
<comment type="subcellular location">
    <subcellularLocation>
        <location evidence="1">Mitochondrion inner membrane</location>
        <topology evidence="1">Multi-pass membrane protein</topology>
        <orientation evidence="1">Matrix side</orientation>
    </subcellularLocation>
</comment>
<keyword evidence="6" id="KW-1133">Transmembrane helix</keyword>
<evidence type="ECO:0000256" key="9">
    <source>
        <dbReference type="ARBA" id="ARBA00030608"/>
    </source>
</evidence>
<reference evidence="12" key="1">
    <citation type="submission" date="2025-08" db="UniProtKB">
        <authorList>
            <consortium name="RefSeq"/>
        </authorList>
    </citation>
    <scope>IDENTIFICATION</scope>
    <source>
        <tissue evidence="12">Gonad</tissue>
    </source>
</reference>
<dbReference type="PANTHER" id="PTHR21382:SF1">
    <property type="entry name" value="NADH DEHYDROGENASE [UBIQUINONE] 1 ALPHA SUBCOMPLEX SUBUNIT 11"/>
    <property type="match status" value="1"/>
</dbReference>
<dbReference type="GO" id="GO:0005743">
    <property type="term" value="C:mitochondrial inner membrane"/>
    <property type="evidence" value="ECO:0007669"/>
    <property type="project" value="UniProtKB-SubCell"/>
</dbReference>
<dbReference type="OrthoDB" id="1913277at2759"/>
<keyword evidence="5" id="KW-0999">Mitochondrion inner membrane</keyword>
<keyword evidence="4" id="KW-0812">Transmembrane</keyword>
<dbReference type="InterPro" id="IPR039205">
    <property type="entry name" value="NDUFA11"/>
</dbReference>
<evidence type="ECO:0000256" key="4">
    <source>
        <dbReference type="ARBA" id="ARBA00022692"/>
    </source>
</evidence>
<accession>A0A6P4Z7G1</accession>
<dbReference type="GO" id="GO:0045271">
    <property type="term" value="C:respiratory chain complex I"/>
    <property type="evidence" value="ECO:0007669"/>
    <property type="project" value="InterPro"/>
</dbReference>
<keyword evidence="8" id="KW-0472">Membrane</keyword>
<dbReference type="RefSeq" id="XP_019632588.1">
    <property type="nucleotide sequence ID" value="XM_019777029.1"/>
</dbReference>